<feature type="domain" description="Ice-binding protein C-terminal" evidence="2">
    <location>
        <begin position="186"/>
        <end position="210"/>
    </location>
</feature>
<dbReference type="Pfam" id="PF07589">
    <property type="entry name" value="PEP-CTERM"/>
    <property type="match status" value="1"/>
</dbReference>
<feature type="signal peptide" evidence="1">
    <location>
        <begin position="1"/>
        <end position="39"/>
    </location>
</feature>
<accession>A0ABT6FM01</accession>
<organism evidence="3 4">
    <name type="scientific">Paludisphaera mucosa</name>
    <dbReference type="NCBI Taxonomy" id="3030827"/>
    <lineage>
        <taxon>Bacteria</taxon>
        <taxon>Pseudomonadati</taxon>
        <taxon>Planctomycetota</taxon>
        <taxon>Planctomycetia</taxon>
        <taxon>Isosphaerales</taxon>
        <taxon>Isosphaeraceae</taxon>
        <taxon>Paludisphaera</taxon>
    </lineage>
</organism>
<feature type="chain" id="PRO_5046902193" evidence="1">
    <location>
        <begin position="40"/>
        <end position="217"/>
    </location>
</feature>
<dbReference type="RefSeq" id="WP_277864734.1">
    <property type="nucleotide sequence ID" value="NZ_JARRAG010000006.1"/>
</dbReference>
<evidence type="ECO:0000256" key="1">
    <source>
        <dbReference type="SAM" id="SignalP"/>
    </source>
</evidence>
<dbReference type="EMBL" id="JARRAG010000006">
    <property type="protein sequence ID" value="MDG3008413.1"/>
    <property type="molecule type" value="Genomic_DNA"/>
</dbReference>
<comment type="caution">
    <text evidence="3">The sequence shown here is derived from an EMBL/GenBank/DDBJ whole genome shotgun (WGS) entry which is preliminary data.</text>
</comment>
<evidence type="ECO:0000313" key="4">
    <source>
        <dbReference type="Proteomes" id="UP001216907"/>
    </source>
</evidence>
<dbReference type="InterPro" id="IPR013424">
    <property type="entry name" value="Ice-binding_C"/>
</dbReference>
<proteinExistence type="predicted"/>
<protein>
    <submittedName>
        <fullName evidence="3">PEP-CTERM sorting domain-containing protein</fullName>
    </submittedName>
</protein>
<keyword evidence="4" id="KW-1185">Reference proteome</keyword>
<gene>
    <name evidence="3" type="ORF">PZE19_32000</name>
</gene>
<evidence type="ECO:0000259" key="2">
    <source>
        <dbReference type="Pfam" id="PF07589"/>
    </source>
</evidence>
<dbReference type="Proteomes" id="UP001216907">
    <property type="component" value="Unassembled WGS sequence"/>
</dbReference>
<name>A0ABT6FM01_9BACT</name>
<sequence length="217" mass="22618">MITTLRKRFSLTSTVRITGRALVVALACLTAAGSSDARAGLTIEIQNFTTLADDTGSFDVILVNDGPTSYSVGSDVVEVAILGATGAKFTDATTATGMTYIYATSFADFLGIPLYAGLADRDLTVVDSEFDVPFYRVVGFGESYGLAHVTFQDDPLSRLSAGMIQVVAEGTSISDESGEIIYPAQAVPEPASLCAFALGVAAIAAASTKRRLAHTLP</sequence>
<reference evidence="3 4" key="1">
    <citation type="submission" date="2023-03" db="EMBL/GenBank/DDBJ databases">
        <title>Paludisphaera mucosa sp. nov. a novel planctomycete from northern fen.</title>
        <authorList>
            <person name="Ivanova A."/>
        </authorList>
    </citation>
    <scope>NUCLEOTIDE SEQUENCE [LARGE SCALE GENOMIC DNA]</scope>
    <source>
        <strain evidence="3 4">Pla2</strain>
    </source>
</reference>
<evidence type="ECO:0000313" key="3">
    <source>
        <dbReference type="EMBL" id="MDG3008413.1"/>
    </source>
</evidence>
<keyword evidence="1" id="KW-0732">Signal</keyword>